<dbReference type="InterPro" id="IPR002182">
    <property type="entry name" value="NB-ARC"/>
</dbReference>
<dbReference type="Gene3D" id="1.10.8.430">
    <property type="entry name" value="Helical domain of apoptotic protease-activating factors"/>
    <property type="match status" value="1"/>
</dbReference>
<dbReference type="Gene3D" id="3.40.50.300">
    <property type="entry name" value="P-loop containing nucleotide triphosphate hydrolases"/>
    <property type="match status" value="1"/>
</dbReference>
<evidence type="ECO:0000256" key="5">
    <source>
        <dbReference type="ARBA" id="ARBA00022679"/>
    </source>
</evidence>
<comment type="caution">
    <text evidence="19">The sequence shown here is derived from an EMBL/GenBank/DDBJ whole genome shotgun (WGS) entry which is preliminary data.</text>
</comment>
<dbReference type="EMBL" id="CAJGYO010000010">
    <property type="protein sequence ID" value="CAD6256894.1"/>
    <property type="molecule type" value="Genomic_DNA"/>
</dbReference>
<dbReference type="InterPro" id="IPR008271">
    <property type="entry name" value="Ser/Thr_kinase_AS"/>
</dbReference>
<keyword evidence="11" id="KW-0067">ATP-binding</keyword>
<evidence type="ECO:0000256" key="14">
    <source>
        <dbReference type="ARBA" id="ARBA00023136"/>
    </source>
</evidence>
<keyword evidence="6" id="KW-0812">Transmembrane</keyword>
<dbReference type="Pfam" id="PF00069">
    <property type="entry name" value="Pkinase"/>
    <property type="match status" value="1"/>
</dbReference>
<comment type="similarity">
    <text evidence="15">Belongs to the protein kinase superfamily. STE Ser/Thr protein kinase family. MAP kinase kinase subfamily.</text>
</comment>
<accession>A0A811QL19</accession>
<protein>
    <recommendedName>
        <fullName evidence="16">mitogen-activated protein kinase kinase</fullName>
        <ecNumber evidence="16">2.7.12.2</ecNumber>
    </recommendedName>
</protein>
<evidence type="ECO:0000313" key="20">
    <source>
        <dbReference type="Proteomes" id="UP000604825"/>
    </source>
</evidence>
<evidence type="ECO:0000259" key="18">
    <source>
        <dbReference type="PROSITE" id="PS50011"/>
    </source>
</evidence>
<dbReference type="GO" id="GO:0042742">
    <property type="term" value="P:defense response to bacterium"/>
    <property type="evidence" value="ECO:0007669"/>
    <property type="project" value="UniProtKB-ARBA"/>
</dbReference>
<dbReference type="GO" id="GO:0002758">
    <property type="term" value="P:innate immune response-activating signaling pathway"/>
    <property type="evidence" value="ECO:0007669"/>
    <property type="project" value="UniProtKB-ARBA"/>
</dbReference>
<dbReference type="CDD" id="cd06623">
    <property type="entry name" value="PKc_MAPKK_plant_like"/>
    <property type="match status" value="1"/>
</dbReference>
<keyword evidence="12" id="KW-1133">Transmembrane helix</keyword>
<dbReference type="PRINTS" id="PR00109">
    <property type="entry name" value="TYRKINASE"/>
</dbReference>
<keyword evidence="10" id="KW-0611">Plant defense</keyword>
<comment type="similarity">
    <text evidence="2">Belongs to the disease resistance NB-LRR family.</text>
</comment>
<dbReference type="CDD" id="cd14798">
    <property type="entry name" value="RX-CC_like"/>
    <property type="match status" value="1"/>
</dbReference>
<dbReference type="Pfam" id="PF00931">
    <property type="entry name" value="NB-ARC"/>
    <property type="match status" value="1"/>
</dbReference>
<dbReference type="SUPFAM" id="SSF52058">
    <property type="entry name" value="L domain-like"/>
    <property type="match status" value="1"/>
</dbReference>
<dbReference type="GO" id="GO:0043531">
    <property type="term" value="F:ADP binding"/>
    <property type="evidence" value="ECO:0007669"/>
    <property type="project" value="InterPro"/>
</dbReference>
<evidence type="ECO:0000256" key="3">
    <source>
        <dbReference type="ARBA" id="ARBA00022527"/>
    </source>
</evidence>
<keyword evidence="13 17" id="KW-0175">Coiled coil</keyword>
<dbReference type="SMART" id="SM00220">
    <property type="entry name" value="S_TKc"/>
    <property type="match status" value="1"/>
</dbReference>
<dbReference type="InterPro" id="IPR055414">
    <property type="entry name" value="LRR_R13L4/SHOC2-like"/>
</dbReference>
<evidence type="ECO:0000256" key="17">
    <source>
        <dbReference type="SAM" id="Coils"/>
    </source>
</evidence>
<evidence type="ECO:0000256" key="9">
    <source>
        <dbReference type="ARBA" id="ARBA00022777"/>
    </source>
</evidence>
<evidence type="ECO:0000256" key="13">
    <source>
        <dbReference type="ARBA" id="ARBA00023054"/>
    </source>
</evidence>
<dbReference type="PANTHER" id="PTHR48013">
    <property type="entry name" value="DUAL SPECIFICITY MITOGEN-ACTIVATED PROTEIN KINASE KINASE 5-RELATED"/>
    <property type="match status" value="1"/>
</dbReference>
<dbReference type="EC" id="2.7.12.2" evidence="16"/>
<keyword evidence="7" id="KW-0677">Repeat</keyword>
<dbReference type="InterPro" id="IPR058922">
    <property type="entry name" value="WHD_DRP"/>
</dbReference>
<dbReference type="InterPro" id="IPR027417">
    <property type="entry name" value="P-loop_NTPase"/>
</dbReference>
<dbReference type="Pfam" id="PF23559">
    <property type="entry name" value="WHD_DRP"/>
    <property type="match status" value="1"/>
</dbReference>
<keyword evidence="8" id="KW-0547">Nucleotide-binding</keyword>
<evidence type="ECO:0000256" key="8">
    <source>
        <dbReference type="ARBA" id="ARBA00022741"/>
    </source>
</evidence>
<proteinExistence type="inferred from homology"/>
<dbReference type="Proteomes" id="UP000604825">
    <property type="component" value="Unassembled WGS sequence"/>
</dbReference>
<dbReference type="SUPFAM" id="SSF56112">
    <property type="entry name" value="Protein kinase-like (PK-like)"/>
    <property type="match status" value="1"/>
</dbReference>
<dbReference type="InterPro" id="IPR000719">
    <property type="entry name" value="Prot_kinase_dom"/>
</dbReference>
<feature type="domain" description="Protein kinase" evidence="18">
    <location>
        <begin position="1145"/>
        <end position="1374"/>
    </location>
</feature>
<evidence type="ECO:0000256" key="12">
    <source>
        <dbReference type="ARBA" id="ARBA00022989"/>
    </source>
</evidence>
<dbReference type="Gene3D" id="1.20.5.4130">
    <property type="match status" value="1"/>
</dbReference>
<evidence type="ECO:0000256" key="10">
    <source>
        <dbReference type="ARBA" id="ARBA00022821"/>
    </source>
</evidence>
<keyword evidence="4" id="KW-0433">Leucine-rich repeat</keyword>
<dbReference type="PROSITE" id="PS50011">
    <property type="entry name" value="PROTEIN_KINASE_DOM"/>
    <property type="match status" value="1"/>
</dbReference>
<dbReference type="OrthoDB" id="667265at2759"/>
<comment type="similarity">
    <text evidence="1">Belongs to the protein kinase superfamily. TKL Ser/Thr protein kinase family. ROCO subfamily.</text>
</comment>
<evidence type="ECO:0000256" key="1">
    <source>
        <dbReference type="ARBA" id="ARBA00008171"/>
    </source>
</evidence>
<dbReference type="GO" id="GO:0009626">
    <property type="term" value="P:plant-type hypersensitive response"/>
    <property type="evidence" value="ECO:0007669"/>
    <property type="project" value="UniProtKB-ARBA"/>
</dbReference>
<keyword evidence="5" id="KW-0808">Transferase</keyword>
<dbReference type="PROSITE" id="PS00108">
    <property type="entry name" value="PROTEIN_KINASE_ST"/>
    <property type="match status" value="1"/>
</dbReference>
<gene>
    <name evidence="19" type="ORF">NCGR_LOCUS40390</name>
</gene>
<evidence type="ECO:0000256" key="16">
    <source>
        <dbReference type="ARBA" id="ARBA00038999"/>
    </source>
</evidence>
<dbReference type="Gene3D" id="3.80.10.10">
    <property type="entry name" value="Ribonuclease Inhibitor"/>
    <property type="match status" value="1"/>
</dbReference>
<evidence type="ECO:0000256" key="2">
    <source>
        <dbReference type="ARBA" id="ARBA00008894"/>
    </source>
</evidence>
<evidence type="ECO:0000256" key="4">
    <source>
        <dbReference type="ARBA" id="ARBA00022614"/>
    </source>
</evidence>
<dbReference type="Pfam" id="PF18052">
    <property type="entry name" value="Rx_N"/>
    <property type="match status" value="1"/>
</dbReference>
<dbReference type="SUPFAM" id="SSF52540">
    <property type="entry name" value="P-loop containing nucleoside triphosphate hydrolases"/>
    <property type="match status" value="1"/>
</dbReference>
<dbReference type="Pfam" id="PF23598">
    <property type="entry name" value="LRR_14"/>
    <property type="match status" value="1"/>
</dbReference>
<evidence type="ECO:0000313" key="19">
    <source>
        <dbReference type="EMBL" id="CAD6256894.1"/>
    </source>
</evidence>
<dbReference type="GO" id="GO:0005524">
    <property type="term" value="F:ATP binding"/>
    <property type="evidence" value="ECO:0007669"/>
    <property type="project" value="UniProtKB-KW"/>
</dbReference>
<dbReference type="GO" id="GO:0004674">
    <property type="term" value="F:protein serine/threonine kinase activity"/>
    <property type="evidence" value="ECO:0007669"/>
    <property type="project" value="UniProtKB-KW"/>
</dbReference>
<sequence length="1374" mass="155073">MDGLTEQPKRLVTKEENLIPGSKHRSKSPLVIELLDQRWAPLLMVKVTGEGRAGRGEPFLFCVSKCYPIWFLDMLVSGEDWLIILFAPSNPFTSEEEMEPPVSSSRGPMSSLLGKLDSILECQQLLRNPVRGDFELLKEDLAGIYTFLLEISDEDDPNLVKKYWMKEVREICYDAEDYIDWLIHSAEAKIGSVGVVHRLKICQLPSRTLTPRPRLKITRLPRTLIPRPRIANQIKELRARLENAGERHKRYVLDNNTFYSHSHSSSSPVHSHSHWIPEWYREAVSILVGIDDSKKKLINLLNNGEKKLNVISVCGFGGIGKTTLVKQIFQELGGQFGCRAFVRVSRKPDTRSLLRSILSQTGCRNHSEACSILQLTDYLREHLQQRRYLIVMDDLWDTTVWEFLIRAFSDGTHSSRIITTTTAENVAMTCCGNRSDYILKMEPLNDNESRKLFFARVFGSENKFPEQFKDASYEIVRKCGGVPLAVIHIAGHLAHQQDKSEWDYVERSLGSNLSISPTYEGMRKVINLTYNGLPKCLKTCLQYVSMYPEHCTIWKDDLVRRWVAEGFIEGDSEVSAQSHFEELVYRGMIHPTDIDYNEQVLSCTVHHMILDFVRNKSAEDNFVTTVDYSQNTRELSSKVRRLFLFYSTAKYAAKLSGIALLQVRSLAFYGLVKCLPSIQEFKFLRVLVLHLCGDCNDSTILNLSGINRLFQLRYLKVTCNYCLQLPTHMGGLHRLETLEINAIVSTVPEDIVHLKYLVHLSLPQETKLPYEVGRLRSLRTLKCFDFCGNSDAEIKSLQELSCLEELQLVLTTAPSDSVDRNLKVLFSILGCLYELKSLVIVRGASVSKDSIIIIDSSSTSCPNDCLERLELHRGTCILRSLPKWIGQLGSLCILKLGVLEILKNDVDSFAGLQVLKFLSLYVRRPTFEPIIISSGAFPALERFNFKRGVLCIAFRPGAMPKLHSLKLSFNAYSGVEFGGNMLVGIEHLLNLQEVSGRIGAAVGSKESDKRTAESILKDAISKHSLIPRLNIHVVDWIEEDRVPAGDIMPLKTQINTLSGDHGFFGEKSEVNTNKVDECRTSSLFLDAVVTSSDVLNSGDQKKKSYVDVSKSTSRKLSTTTDIMSYFYGKVPPIQPLDSQLALDDLDVIKVICKRSSGNLQLVRHKFTGQFFVLKGIEINVDESLGMQIANELKLSLSLQCQYIVGFYQCFYFDGTISIVLEYMDGGSLADFLKTVKTIPVVFLAAICKKILKGLIYLHEKNIIHRDLKPSNILINHRGEVKVSDFGVSAIISSSSGQRDTFVGTCYYMSPERINGQKYGFMSDIWSLGLLLLECATGNFPSVPYGNFFELLEAIVDQTPPDQFSSEFCSFISAW</sequence>
<dbReference type="InterPro" id="IPR011009">
    <property type="entry name" value="Kinase-like_dom_sf"/>
</dbReference>
<keyword evidence="14" id="KW-0472">Membrane</keyword>
<keyword evidence="20" id="KW-1185">Reference proteome</keyword>
<dbReference type="PANTHER" id="PTHR48013:SF32">
    <property type="entry name" value="MITOGEN-ACTIVATED PROTEIN KINASE KINASE 2-LIKE"/>
    <property type="match status" value="1"/>
</dbReference>
<dbReference type="Gene3D" id="3.30.200.20">
    <property type="entry name" value="Phosphorylase Kinase, domain 1"/>
    <property type="match status" value="1"/>
</dbReference>
<evidence type="ECO:0000256" key="7">
    <source>
        <dbReference type="ARBA" id="ARBA00022737"/>
    </source>
</evidence>
<dbReference type="InterPro" id="IPR038005">
    <property type="entry name" value="RX-like_CC"/>
</dbReference>
<name>A0A811QL19_9POAL</name>
<dbReference type="InterPro" id="IPR001245">
    <property type="entry name" value="Ser-Thr/Tyr_kinase_cat_dom"/>
</dbReference>
<dbReference type="GO" id="GO:0004708">
    <property type="term" value="F:MAP kinase kinase activity"/>
    <property type="evidence" value="ECO:0007669"/>
    <property type="project" value="TreeGrafter"/>
</dbReference>
<dbReference type="InterPro" id="IPR042197">
    <property type="entry name" value="Apaf_helical"/>
</dbReference>
<dbReference type="InterPro" id="IPR041118">
    <property type="entry name" value="Rx_N"/>
</dbReference>
<evidence type="ECO:0000256" key="11">
    <source>
        <dbReference type="ARBA" id="ARBA00022840"/>
    </source>
</evidence>
<reference evidence="19" key="1">
    <citation type="submission" date="2020-10" db="EMBL/GenBank/DDBJ databases">
        <authorList>
            <person name="Han B."/>
            <person name="Lu T."/>
            <person name="Zhao Q."/>
            <person name="Huang X."/>
            <person name="Zhao Y."/>
        </authorList>
    </citation>
    <scope>NUCLEOTIDE SEQUENCE</scope>
</reference>
<dbReference type="InterPro" id="IPR032675">
    <property type="entry name" value="LRR_dom_sf"/>
</dbReference>
<evidence type="ECO:0000256" key="15">
    <source>
        <dbReference type="ARBA" id="ARBA00038035"/>
    </source>
</evidence>
<dbReference type="FunFam" id="1.10.10.10:FF:000322">
    <property type="entry name" value="Probable disease resistance protein At1g63360"/>
    <property type="match status" value="1"/>
</dbReference>
<organism evidence="19 20">
    <name type="scientific">Miscanthus lutarioriparius</name>
    <dbReference type="NCBI Taxonomy" id="422564"/>
    <lineage>
        <taxon>Eukaryota</taxon>
        <taxon>Viridiplantae</taxon>
        <taxon>Streptophyta</taxon>
        <taxon>Embryophyta</taxon>
        <taxon>Tracheophyta</taxon>
        <taxon>Spermatophyta</taxon>
        <taxon>Magnoliopsida</taxon>
        <taxon>Liliopsida</taxon>
        <taxon>Poales</taxon>
        <taxon>Poaceae</taxon>
        <taxon>PACMAD clade</taxon>
        <taxon>Panicoideae</taxon>
        <taxon>Andropogonodae</taxon>
        <taxon>Andropogoneae</taxon>
        <taxon>Saccharinae</taxon>
        <taxon>Miscanthus</taxon>
    </lineage>
</organism>
<keyword evidence="9" id="KW-0418">Kinase</keyword>
<feature type="coiled-coil region" evidence="17">
    <location>
        <begin position="227"/>
        <end position="254"/>
    </location>
</feature>
<evidence type="ECO:0000256" key="6">
    <source>
        <dbReference type="ARBA" id="ARBA00022692"/>
    </source>
</evidence>
<dbReference type="PRINTS" id="PR00364">
    <property type="entry name" value="DISEASERSIST"/>
</dbReference>
<dbReference type="Gene3D" id="1.10.510.10">
    <property type="entry name" value="Transferase(Phosphotransferase) domain 1"/>
    <property type="match status" value="1"/>
</dbReference>
<keyword evidence="3" id="KW-0723">Serine/threonine-protein kinase</keyword>